<dbReference type="EMBL" id="CP076022">
    <property type="protein sequence ID" value="QWC09823.1"/>
    <property type="molecule type" value="Genomic_DNA"/>
</dbReference>
<sequence>MNDSDNQLLISLPDIALLARVKRPVVTTWRSRTKESAHPFPQPLQHIRGQDLFDAYEVASWLSDTGRGNNQEALDDVASFAVLAGVSAQGELLFNALTSLLALRALSGSQLTGLDKADLMDAADDQDPDNVLLYRELEQVEPDLVPLARYTDLLVDAAYHPAAAFEKLMADRFRARLQSLSRVALAEEATDMVAAIAAELAAGLPETPVFADPTSGGSDLLMAVARRLSDTEDVVLMTGSHDDDDARLARRRLAVHGIHREQLDVDAAGEFALSRPAVLVAQYPAPGTPVMDPLQILSAVDHIQLQMREDQRAVIIGPAGTLAEPLRGDAENVRSDLLRSGRLRAVVKLPQGLLLSKSRQALALWVLGPAHRSVEDTAKWTMVADLSSAHLSPDVVQDLVGDISAAMGTLAQIRAHSFRFARLSLTRVLLASRGSLVAAAAASSGRRTLGGPEAALRADGLLELLSAPPTPDVLYRYSIESAPDSGPAGTLTGGRPGSGLGQSSPIQDLMEAKHLAYRPGHRIDAAHIDHHDGGTPVFGPEEITGIIPPGSRTISFFTFSQAYPAGQLTEAGDVVFCTGTRPAAFVDTEGSAVVLYPARILRINSQRPGGLQQHVLAADINNLPSGRGSWKRWPVRRLDETERGTLTQVLGELARQRDAARTRLEQLEELTTLVMDGVAGGSLALTDTSVIMEGTP</sequence>
<proteinExistence type="predicted"/>
<evidence type="ECO:0000313" key="2">
    <source>
        <dbReference type="Proteomes" id="UP000676885"/>
    </source>
</evidence>
<name>A0A975M4I5_9MICC</name>
<evidence type="ECO:0008006" key="3">
    <source>
        <dbReference type="Google" id="ProtNLM"/>
    </source>
</evidence>
<accession>A0A975M4I5</accession>
<protein>
    <recommendedName>
        <fullName evidence="3">DNA methylase adenine-specific domain-containing protein</fullName>
    </recommendedName>
</protein>
<dbReference type="RefSeq" id="WP_210227522.1">
    <property type="nucleotide sequence ID" value="NZ_CP076022.1"/>
</dbReference>
<evidence type="ECO:0000313" key="1">
    <source>
        <dbReference type="EMBL" id="QWC09823.1"/>
    </source>
</evidence>
<reference evidence="1 2" key="1">
    <citation type="submission" date="2021-05" db="EMBL/GenBank/DDBJ databases">
        <title>Novel species in genus Arthrobacter.</title>
        <authorList>
            <person name="Zhang G."/>
        </authorList>
    </citation>
    <scope>NUCLEOTIDE SEQUENCE [LARGE SCALE GENOMIC DNA]</scope>
    <source>
        <strain evidence="2">zg-ZUI227</strain>
    </source>
</reference>
<dbReference type="AlphaFoldDB" id="A0A975M4I5"/>
<organism evidence="1 2">
    <name type="scientific">Arthrobacter jiangjiafuii</name>
    <dbReference type="NCBI Taxonomy" id="2817475"/>
    <lineage>
        <taxon>Bacteria</taxon>
        <taxon>Bacillati</taxon>
        <taxon>Actinomycetota</taxon>
        <taxon>Actinomycetes</taxon>
        <taxon>Micrococcales</taxon>
        <taxon>Micrococcaceae</taxon>
        <taxon>Arthrobacter</taxon>
    </lineage>
</organism>
<gene>
    <name evidence="1" type="ORF">KKR91_15400</name>
</gene>
<keyword evidence="2" id="KW-1185">Reference proteome</keyword>
<dbReference type="KEGG" id="ajg:KKR91_15400"/>
<dbReference type="Proteomes" id="UP000676885">
    <property type="component" value="Chromosome"/>
</dbReference>